<organism evidence="2 3">
    <name type="scientific">Trichosporon asahii var. asahii (strain ATCC 90039 / CBS 2479 / JCM 2466 / KCTC 7840 / NBRC 103889/ NCYC 2677 / UAMH 7654)</name>
    <name type="common">Yeast</name>
    <dbReference type="NCBI Taxonomy" id="1186058"/>
    <lineage>
        <taxon>Eukaryota</taxon>
        <taxon>Fungi</taxon>
        <taxon>Dikarya</taxon>
        <taxon>Basidiomycota</taxon>
        <taxon>Agaricomycotina</taxon>
        <taxon>Tremellomycetes</taxon>
        <taxon>Trichosporonales</taxon>
        <taxon>Trichosporonaceae</taxon>
        <taxon>Trichosporon</taxon>
    </lineage>
</organism>
<proteinExistence type="predicted"/>
<accession>J5QLV6</accession>
<dbReference type="KEGG" id="tasa:A1Q1_03046"/>
<feature type="compositionally biased region" description="Polar residues" evidence="1">
    <location>
        <begin position="99"/>
        <end position="108"/>
    </location>
</feature>
<dbReference type="EMBL" id="ALBS01000217">
    <property type="protein sequence ID" value="EJT48008.1"/>
    <property type="molecule type" value="Genomic_DNA"/>
</dbReference>
<comment type="caution">
    <text evidence="2">The sequence shown here is derived from an EMBL/GenBank/DDBJ whole genome shotgun (WGS) entry which is preliminary data.</text>
</comment>
<evidence type="ECO:0000256" key="1">
    <source>
        <dbReference type="SAM" id="MobiDB-lite"/>
    </source>
</evidence>
<gene>
    <name evidence="2" type="ORF">A1Q1_03046</name>
</gene>
<feature type="compositionally biased region" description="Basic residues" evidence="1">
    <location>
        <begin position="82"/>
        <end position="94"/>
    </location>
</feature>
<dbReference type="VEuPathDB" id="FungiDB:A1Q1_03046"/>
<dbReference type="RefSeq" id="XP_014179750.1">
    <property type="nucleotide sequence ID" value="XM_014324275.1"/>
</dbReference>
<evidence type="ECO:0000313" key="3">
    <source>
        <dbReference type="Proteomes" id="UP000002748"/>
    </source>
</evidence>
<feature type="region of interest" description="Disordered" evidence="1">
    <location>
        <begin position="46"/>
        <end position="115"/>
    </location>
</feature>
<protein>
    <submittedName>
        <fullName evidence="2">Uncharacterized protein</fullName>
    </submittedName>
</protein>
<dbReference type="GeneID" id="25986559"/>
<reference evidence="2 3" key="1">
    <citation type="journal article" date="2012" name="Eukaryot. Cell">
        <title>Draft genome sequence of CBS 2479, the standard type strain of Trichosporon asahii.</title>
        <authorList>
            <person name="Yang R.Y."/>
            <person name="Li H.T."/>
            <person name="Zhu H."/>
            <person name="Zhou G.P."/>
            <person name="Wang M."/>
            <person name="Wang L."/>
        </authorList>
    </citation>
    <scope>NUCLEOTIDE SEQUENCE [LARGE SCALE GENOMIC DNA]</scope>
    <source>
        <strain evidence="3">ATCC 90039 / CBS 2479 / JCM 2466 / KCTC 7840 / NCYC 2677 / UAMH 7654</strain>
    </source>
</reference>
<evidence type="ECO:0000313" key="2">
    <source>
        <dbReference type="EMBL" id="EJT48008.1"/>
    </source>
</evidence>
<dbReference type="Proteomes" id="UP000002748">
    <property type="component" value="Unassembled WGS sequence"/>
</dbReference>
<dbReference type="HOGENOM" id="CLU_2110665_0_0_1"/>
<name>J5QLV6_TRIAS</name>
<dbReference type="AlphaFoldDB" id="J5QLV6"/>
<sequence length="115" mass="12648">MSSPRTSVFRHRYAPPLNLGATFSSGLRDMRHPLCMRAVFWNSGASGDTSGNPIVPALPPHLHSTAAMPEPTPDYGTQLRRQGVRHTRHARHSRPEHSSLGSQPVNNHEASHDVT</sequence>